<comment type="similarity">
    <text evidence="11">Belongs to the protein kinase superfamily. Ser/Thr protein kinase family. WEE1 subfamily.</text>
</comment>
<dbReference type="Pfam" id="PF00069">
    <property type="entry name" value="Pkinase"/>
    <property type="match status" value="1"/>
</dbReference>
<dbReference type="Gene3D" id="3.30.200.20">
    <property type="entry name" value="Phosphorylase Kinase, domain 1"/>
    <property type="match status" value="1"/>
</dbReference>
<keyword evidence="2 11" id="KW-0808">Transferase</keyword>
<dbReference type="InterPro" id="IPR017441">
    <property type="entry name" value="Protein_kinase_ATP_BS"/>
</dbReference>
<dbReference type="InterPro" id="IPR017164">
    <property type="entry name" value="Wee1-like_protein_kinase"/>
</dbReference>
<dbReference type="FunFam" id="3.30.200.20:FF:000115">
    <property type="entry name" value="Wee1-like kinase 2"/>
    <property type="match status" value="1"/>
</dbReference>
<gene>
    <name evidence="18" type="ORF">MELIAE_LOCUS2404</name>
</gene>
<evidence type="ECO:0000256" key="6">
    <source>
        <dbReference type="ARBA" id="ARBA00022840"/>
    </source>
</evidence>
<keyword evidence="4 11" id="KW-0547">Nucleotide-binding</keyword>
<dbReference type="InterPro" id="IPR011009">
    <property type="entry name" value="Kinase-like_dom_sf"/>
</dbReference>
<dbReference type="Gene3D" id="1.10.510.10">
    <property type="entry name" value="Transferase(Phosphotransferase) domain 1"/>
    <property type="match status" value="1"/>
</dbReference>
<feature type="binding site" evidence="13">
    <location>
        <begin position="197"/>
        <end position="205"/>
    </location>
    <ligand>
        <name>ATP</name>
        <dbReference type="ChEBI" id="CHEBI:30616"/>
    </ligand>
</feature>
<feature type="domain" description="Protein kinase" evidence="17">
    <location>
        <begin position="191"/>
        <end position="464"/>
    </location>
</feature>
<evidence type="ECO:0000256" key="4">
    <source>
        <dbReference type="ARBA" id="ARBA00022741"/>
    </source>
</evidence>
<evidence type="ECO:0000256" key="3">
    <source>
        <dbReference type="ARBA" id="ARBA00022723"/>
    </source>
</evidence>
<evidence type="ECO:0000256" key="2">
    <source>
        <dbReference type="ARBA" id="ARBA00022679"/>
    </source>
</evidence>
<dbReference type="PANTHER" id="PTHR11042">
    <property type="entry name" value="EUKARYOTIC TRANSLATION INITIATION FACTOR 2-ALPHA KINASE EIF2-ALPHA KINASE -RELATED"/>
    <property type="match status" value="1"/>
</dbReference>
<dbReference type="GO" id="GO:0004715">
    <property type="term" value="F:non-membrane spanning protein tyrosine kinase activity"/>
    <property type="evidence" value="ECO:0007669"/>
    <property type="project" value="UniProtKB-UniRule"/>
</dbReference>
<protein>
    <recommendedName>
        <fullName evidence="11">Wee1-like protein kinase</fullName>
        <ecNumber evidence="11">2.7.10.2</ecNumber>
    </recommendedName>
</protein>
<evidence type="ECO:0000256" key="1">
    <source>
        <dbReference type="ARBA" id="ARBA00004123"/>
    </source>
</evidence>
<organism evidence="18 19">
    <name type="scientific">Brassicogethes aeneus</name>
    <name type="common">Rape pollen beetle</name>
    <name type="synonym">Meligethes aeneus</name>
    <dbReference type="NCBI Taxonomy" id="1431903"/>
    <lineage>
        <taxon>Eukaryota</taxon>
        <taxon>Metazoa</taxon>
        <taxon>Ecdysozoa</taxon>
        <taxon>Arthropoda</taxon>
        <taxon>Hexapoda</taxon>
        <taxon>Insecta</taxon>
        <taxon>Pterygota</taxon>
        <taxon>Neoptera</taxon>
        <taxon>Endopterygota</taxon>
        <taxon>Coleoptera</taxon>
        <taxon>Polyphaga</taxon>
        <taxon>Cucujiformia</taxon>
        <taxon>Nitidulidae</taxon>
        <taxon>Meligethinae</taxon>
        <taxon>Brassicogethes</taxon>
    </lineage>
</organism>
<feature type="binding site" evidence="13">
    <location>
        <position position="220"/>
    </location>
    <ligand>
        <name>ATP</name>
        <dbReference type="ChEBI" id="CHEBI:30616"/>
    </ligand>
</feature>
<comment type="catalytic activity">
    <reaction evidence="11">
        <text>L-tyrosyl-[protein] + ATP = O-phospho-L-tyrosyl-[protein] + ADP + H(+)</text>
        <dbReference type="Rhea" id="RHEA:10596"/>
        <dbReference type="Rhea" id="RHEA-COMP:10136"/>
        <dbReference type="Rhea" id="RHEA-COMP:20101"/>
        <dbReference type="ChEBI" id="CHEBI:15378"/>
        <dbReference type="ChEBI" id="CHEBI:30616"/>
        <dbReference type="ChEBI" id="CHEBI:46858"/>
        <dbReference type="ChEBI" id="CHEBI:61978"/>
        <dbReference type="ChEBI" id="CHEBI:456216"/>
        <dbReference type="EC" id="2.7.10.2"/>
    </reaction>
</comment>
<evidence type="ECO:0000313" key="19">
    <source>
        <dbReference type="Proteomes" id="UP001154078"/>
    </source>
</evidence>
<dbReference type="SUPFAM" id="SSF56112">
    <property type="entry name" value="Protein kinase-like (PK-like)"/>
    <property type="match status" value="1"/>
</dbReference>
<comment type="subcellular location">
    <subcellularLocation>
        <location evidence="1 11">Nucleus</location>
    </subcellularLocation>
</comment>
<keyword evidence="5 11" id="KW-0418">Kinase</keyword>
<keyword evidence="3 11" id="KW-0479">Metal-binding</keyword>
<dbReference type="GO" id="GO:0000287">
    <property type="term" value="F:magnesium ion binding"/>
    <property type="evidence" value="ECO:0007669"/>
    <property type="project" value="InterPro"/>
</dbReference>
<evidence type="ECO:0000256" key="16">
    <source>
        <dbReference type="SAM" id="MobiDB-lite"/>
    </source>
</evidence>
<dbReference type="Proteomes" id="UP001154078">
    <property type="component" value="Chromosome 10"/>
</dbReference>
<keyword evidence="9 11" id="KW-0539">Nucleus</keyword>
<dbReference type="PROSITE" id="PS00107">
    <property type="entry name" value="PROTEIN_KINASE_ATP"/>
    <property type="match status" value="1"/>
</dbReference>
<comment type="cofactor">
    <cofactor evidence="14">
        <name>Mg(2+)</name>
        <dbReference type="ChEBI" id="CHEBI:18420"/>
    </cofactor>
    <text evidence="14">Binds 2 magnesium ions per subunit.</text>
</comment>
<dbReference type="EC" id="2.7.10.2" evidence="11"/>
<keyword evidence="8 11" id="KW-0829">Tyrosine-protein kinase</keyword>
<dbReference type="InterPro" id="IPR050339">
    <property type="entry name" value="CC_SR_Kinase"/>
</dbReference>
<evidence type="ECO:0000256" key="12">
    <source>
        <dbReference type="PIRSR" id="PIRSR037281-1"/>
    </source>
</evidence>
<evidence type="ECO:0000259" key="17">
    <source>
        <dbReference type="PROSITE" id="PS50011"/>
    </source>
</evidence>
<proteinExistence type="inferred from homology"/>
<feature type="binding site" evidence="14">
    <location>
        <position position="318"/>
    </location>
    <ligand>
        <name>Mg(2+)</name>
        <dbReference type="ChEBI" id="CHEBI:18420"/>
        <label>1</label>
    </ligand>
</feature>
<comment type="similarity">
    <text evidence="10">Belongs to the protein kinase superfamily. Ser/Thr protein kinase family. GCN2 subfamily.</text>
</comment>
<evidence type="ECO:0000256" key="5">
    <source>
        <dbReference type="ARBA" id="ARBA00022777"/>
    </source>
</evidence>
<feature type="binding site" evidence="14">
    <location>
        <position position="358"/>
    </location>
    <ligand>
        <name>Mg(2+)</name>
        <dbReference type="ChEBI" id="CHEBI:18420"/>
        <label>1</label>
    </ligand>
</feature>
<evidence type="ECO:0000256" key="7">
    <source>
        <dbReference type="ARBA" id="ARBA00022842"/>
    </source>
</evidence>
<evidence type="ECO:0000256" key="15">
    <source>
        <dbReference type="PROSITE-ProRule" id="PRU10141"/>
    </source>
</evidence>
<dbReference type="OrthoDB" id="5337378at2759"/>
<dbReference type="GO" id="GO:0005737">
    <property type="term" value="C:cytoplasm"/>
    <property type="evidence" value="ECO:0007669"/>
    <property type="project" value="TreeGrafter"/>
</dbReference>
<feature type="binding site" evidence="15">
    <location>
        <position position="221"/>
    </location>
    <ligand>
        <name>ATP</name>
        <dbReference type="ChEBI" id="CHEBI:30616"/>
    </ligand>
</feature>
<dbReference type="InterPro" id="IPR008271">
    <property type="entry name" value="Ser/Thr_kinase_AS"/>
</dbReference>
<keyword evidence="19" id="KW-1185">Reference proteome</keyword>
<evidence type="ECO:0000256" key="8">
    <source>
        <dbReference type="ARBA" id="ARBA00023137"/>
    </source>
</evidence>
<name>A0A9P0AWV2_BRAAE</name>
<dbReference type="GO" id="GO:0005634">
    <property type="term" value="C:nucleus"/>
    <property type="evidence" value="ECO:0007669"/>
    <property type="project" value="UniProtKB-SubCell"/>
</dbReference>
<evidence type="ECO:0000256" key="10">
    <source>
        <dbReference type="ARBA" id="ARBA00037982"/>
    </source>
</evidence>
<dbReference type="PROSITE" id="PS50011">
    <property type="entry name" value="PROTEIN_KINASE_DOM"/>
    <property type="match status" value="1"/>
</dbReference>
<dbReference type="InterPro" id="IPR000719">
    <property type="entry name" value="Prot_kinase_dom"/>
</dbReference>
<keyword evidence="6 11" id="KW-0067">ATP-binding</keyword>
<dbReference type="AlphaFoldDB" id="A0A9P0AWV2"/>
<dbReference type="PROSITE" id="PS00108">
    <property type="entry name" value="PROTEIN_KINASE_ST"/>
    <property type="match status" value="1"/>
</dbReference>
<feature type="active site" description="Proton acceptor" evidence="12">
    <location>
        <position position="313"/>
    </location>
</feature>
<sequence length="532" mass="59170">MSFIRSLKDELENASDNEDFDLSSGCDMSFELSSDNLQLTSPQGIRRIDLMNSGENNNTPGPKNPSFSPPYKRVRALRLFDSPLTPKTILQKCSTNTPVPRSRLFTDKPKAVASAYAKPERPLANVNPFTPNGMLLSKKRTRSIRSLMGSPEVRIPKLDLSDADVDEVEIQQPTKRVALQENNISRYHQEFLEQELIGAGQFGSVYKCVNRLDGCVYAVKKSTKPVAGSVLEKTALNEVYAHAVLGKHQHVVRYYSAWAEDNHMIIQNEYCNGGSLADKIGQEALSAAELRRFLLHVAEGLRYIHSEGLVHLDIKPGNIFISKEKKIHITNYDSADDGFEDLDDNSLYEEELTYKIGDLGHVTSLSNPQVEEGDCRYLPNEILHEDYSHLTKADVFALGLTALECAGSGPLPKNGDQWHALRRGELPPLPQLLTRDLLELIQTMIRPDPAQRPAPVQILQSRALSPESGKSKAELTRELNAEKLRNELLIKQLKEATMCIKTIAKDGGKGKAGKSARLLGKNVNRSISTTTF</sequence>
<evidence type="ECO:0000313" key="18">
    <source>
        <dbReference type="EMBL" id="CAH0549126.1"/>
    </source>
</evidence>
<reference evidence="18" key="1">
    <citation type="submission" date="2021-12" db="EMBL/GenBank/DDBJ databases">
        <authorList>
            <person name="King R."/>
        </authorList>
    </citation>
    <scope>NUCLEOTIDE SEQUENCE</scope>
</reference>
<accession>A0A9P0AWV2</accession>
<dbReference type="SMART" id="SM00220">
    <property type="entry name" value="S_TKc"/>
    <property type="match status" value="1"/>
</dbReference>
<dbReference type="PANTHER" id="PTHR11042:SF185">
    <property type="entry name" value="WEE1-LIKE PROTEIN KINASE"/>
    <property type="match status" value="1"/>
</dbReference>
<evidence type="ECO:0000256" key="13">
    <source>
        <dbReference type="PIRSR" id="PIRSR037281-2"/>
    </source>
</evidence>
<dbReference type="GO" id="GO:0000278">
    <property type="term" value="P:mitotic cell cycle"/>
    <property type="evidence" value="ECO:0007669"/>
    <property type="project" value="InterPro"/>
</dbReference>
<dbReference type="EMBL" id="OV121141">
    <property type="protein sequence ID" value="CAH0549126.1"/>
    <property type="molecule type" value="Genomic_DNA"/>
</dbReference>
<keyword evidence="7 14" id="KW-0460">Magnesium</keyword>
<evidence type="ECO:0000256" key="9">
    <source>
        <dbReference type="ARBA" id="ARBA00023242"/>
    </source>
</evidence>
<evidence type="ECO:0000256" key="14">
    <source>
        <dbReference type="PIRSR" id="PIRSR037281-3"/>
    </source>
</evidence>
<dbReference type="PIRSF" id="PIRSF037281">
    <property type="entry name" value="Wee1-like_protein_kinase"/>
    <property type="match status" value="1"/>
</dbReference>
<feature type="region of interest" description="Disordered" evidence="16">
    <location>
        <begin position="50"/>
        <end position="69"/>
    </location>
</feature>
<evidence type="ECO:0000256" key="11">
    <source>
        <dbReference type="PIRNR" id="PIRNR037281"/>
    </source>
</evidence>
<dbReference type="GO" id="GO:0005524">
    <property type="term" value="F:ATP binding"/>
    <property type="evidence" value="ECO:0007669"/>
    <property type="project" value="UniProtKB-UniRule"/>
</dbReference>